<feature type="transmembrane region" description="Helical" evidence="1">
    <location>
        <begin position="58"/>
        <end position="78"/>
    </location>
</feature>
<keyword evidence="1" id="KW-0812">Transmembrane</keyword>
<keyword evidence="1" id="KW-1133">Transmembrane helix</keyword>
<dbReference type="Proteomes" id="UP001162131">
    <property type="component" value="Unassembled WGS sequence"/>
</dbReference>
<name>A0AAU9IFV6_9CILI</name>
<dbReference type="EMBL" id="CAJZBQ010000009">
    <property type="protein sequence ID" value="CAG9312992.1"/>
    <property type="molecule type" value="Genomic_DNA"/>
</dbReference>
<evidence type="ECO:0000256" key="1">
    <source>
        <dbReference type="SAM" id="Phobius"/>
    </source>
</evidence>
<accession>A0AAU9IFV6</accession>
<dbReference type="AlphaFoldDB" id="A0AAU9IFV6"/>
<sequence>MKAPTLFRTIFRGIRTNLPKTNHHIYDFEKVDPDNPKQLKVDEVFVEPNKTRFKSKTIAFWLYLVSGWLIYYGTRVAYDYDWDRYYHVYHPGLMEYYDILTHYYTKKIKYLQDNLPDILAKYLPDTPQLPTIRRTRDLTRGTVDKMVESEGKLGERISEMFEEKPK</sequence>
<gene>
    <name evidence="2" type="ORF">BSTOLATCC_MIC7783</name>
</gene>
<keyword evidence="3" id="KW-1185">Reference proteome</keyword>
<evidence type="ECO:0000313" key="2">
    <source>
        <dbReference type="EMBL" id="CAG9312992.1"/>
    </source>
</evidence>
<proteinExistence type="predicted"/>
<reference evidence="2" key="1">
    <citation type="submission" date="2021-09" db="EMBL/GenBank/DDBJ databases">
        <authorList>
            <consortium name="AG Swart"/>
            <person name="Singh M."/>
            <person name="Singh A."/>
            <person name="Seah K."/>
            <person name="Emmerich C."/>
        </authorList>
    </citation>
    <scope>NUCLEOTIDE SEQUENCE</scope>
    <source>
        <strain evidence="2">ATCC30299</strain>
    </source>
</reference>
<organism evidence="2 3">
    <name type="scientific">Blepharisma stoltei</name>
    <dbReference type="NCBI Taxonomy" id="1481888"/>
    <lineage>
        <taxon>Eukaryota</taxon>
        <taxon>Sar</taxon>
        <taxon>Alveolata</taxon>
        <taxon>Ciliophora</taxon>
        <taxon>Postciliodesmatophora</taxon>
        <taxon>Heterotrichea</taxon>
        <taxon>Heterotrichida</taxon>
        <taxon>Blepharismidae</taxon>
        <taxon>Blepharisma</taxon>
    </lineage>
</organism>
<evidence type="ECO:0000313" key="3">
    <source>
        <dbReference type="Proteomes" id="UP001162131"/>
    </source>
</evidence>
<protein>
    <submittedName>
        <fullName evidence="2">Uncharacterized protein</fullName>
    </submittedName>
</protein>
<comment type="caution">
    <text evidence="2">The sequence shown here is derived from an EMBL/GenBank/DDBJ whole genome shotgun (WGS) entry which is preliminary data.</text>
</comment>
<keyword evidence="1" id="KW-0472">Membrane</keyword>